<reference evidence="10" key="1">
    <citation type="submission" date="2025-08" db="UniProtKB">
        <authorList>
            <consortium name="Ensembl"/>
        </authorList>
    </citation>
    <scope>IDENTIFICATION</scope>
</reference>
<dbReference type="GO" id="GO:0090200">
    <property type="term" value="P:positive regulation of release of cytochrome c from mitochondria"/>
    <property type="evidence" value="ECO:0007669"/>
    <property type="project" value="TreeGrafter"/>
</dbReference>
<dbReference type="Pfam" id="PF06393">
    <property type="entry name" value="BID"/>
    <property type="match status" value="1"/>
</dbReference>
<feature type="compositionally biased region" description="Low complexity" evidence="9">
    <location>
        <begin position="133"/>
        <end position="146"/>
    </location>
</feature>
<evidence type="ECO:0000313" key="11">
    <source>
        <dbReference type="Proteomes" id="UP001108240"/>
    </source>
</evidence>
<feature type="region of interest" description="Disordered" evidence="9">
    <location>
        <begin position="133"/>
        <end position="156"/>
    </location>
</feature>
<name>A0A8C1FEN9_CYPCA</name>
<organism evidence="10 11">
    <name type="scientific">Cyprinus carpio carpio</name>
    <dbReference type="NCBI Taxonomy" id="630221"/>
    <lineage>
        <taxon>Eukaryota</taxon>
        <taxon>Metazoa</taxon>
        <taxon>Chordata</taxon>
        <taxon>Craniata</taxon>
        <taxon>Vertebrata</taxon>
        <taxon>Euteleostomi</taxon>
        <taxon>Actinopterygii</taxon>
        <taxon>Neopterygii</taxon>
        <taxon>Teleostei</taxon>
        <taxon>Ostariophysi</taxon>
        <taxon>Cypriniformes</taxon>
        <taxon>Cyprinidae</taxon>
        <taxon>Cyprininae</taxon>
        <taxon>Cyprinus</taxon>
    </lineage>
</organism>
<dbReference type="Proteomes" id="UP001108240">
    <property type="component" value="Unplaced"/>
</dbReference>
<evidence type="ECO:0000256" key="6">
    <source>
        <dbReference type="ARBA" id="ARBA00022787"/>
    </source>
</evidence>
<dbReference type="InterPro" id="IPR010479">
    <property type="entry name" value="BID"/>
</dbReference>
<dbReference type="GeneTree" id="ENSGT00990000204811"/>
<evidence type="ECO:0000256" key="1">
    <source>
        <dbReference type="ARBA" id="ARBA00004294"/>
    </source>
</evidence>
<keyword evidence="6" id="KW-1000">Mitochondrion outer membrane</keyword>
<accession>A0A8C1FEN9</accession>
<dbReference type="Ensembl" id="ENSCCRT00000098947.2">
    <property type="protein sequence ID" value="ENSCCRP00000091149.2"/>
    <property type="gene ID" value="ENSCCRG00000066992.1"/>
</dbReference>
<evidence type="ECO:0000313" key="10">
    <source>
        <dbReference type="Ensembl" id="ENSCCRP00000091149.2"/>
    </source>
</evidence>
<dbReference type="GO" id="GO:0005741">
    <property type="term" value="C:mitochondrial outer membrane"/>
    <property type="evidence" value="ECO:0007669"/>
    <property type="project" value="UniProtKB-SubCell"/>
</dbReference>
<reference evidence="10" key="2">
    <citation type="submission" date="2025-09" db="UniProtKB">
        <authorList>
            <consortium name="Ensembl"/>
        </authorList>
    </citation>
    <scope>IDENTIFICATION</scope>
</reference>
<dbReference type="GO" id="GO:0008637">
    <property type="term" value="P:apoptotic mitochondrial changes"/>
    <property type="evidence" value="ECO:0007669"/>
    <property type="project" value="TreeGrafter"/>
</dbReference>
<feature type="region of interest" description="Disordered" evidence="9">
    <location>
        <begin position="195"/>
        <end position="216"/>
    </location>
</feature>
<evidence type="ECO:0000256" key="9">
    <source>
        <dbReference type="SAM" id="MobiDB-lite"/>
    </source>
</evidence>
<dbReference type="PANTHER" id="PTHR35447:SF1">
    <property type="entry name" value="BH3-INTERACTING DOMAIN DEATH AGONIST"/>
    <property type="match status" value="1"/>
</dbReference>
<dbReference type="AlphaFoldDB" id="A0A8C1FEN9"/>
<dbReference type="SUPFAM" id="SSF56854">
    <property type="entry name" value="Bcl-2 inhibitors of programmed cell death"/>
    <property type="match status" value="1"/>
</dbReference>
<keyword evidence="4" id="KW-0963">Cytoplasm</keyword>
<comment type="subcellular location">
    <subcellularLocation>
        <location evidence="2">Cytoplasm</location>
    </subcellularLocation>
    <subcellularLocation>
        <location evidence="1">Mitochondrion outer membrane</location>
    </subcellularLocation>
</comment>
<evidence type="ECO:0000256" key="5">
    <source>
        <dbReference type="ARBA" id="ARBA00022703"/>
    </source>
</evidence>
<dbReference type="GO" id="GO:0005829">
    <property type="term" value="C:cytosol"/>
    <property type="evidence" value="ECO:0007669"/>
    <property type="project" value="TreeGrafter"/>
</dbReference>
<keyword evidence="7" id="KW-0496">Mitochondrion</keyword>
<evidence type="ECO:0000256" key="4">
    <source>
        <dbReference type="ARBA" id="ARBA00022490"/>
    </source>
</evidence>
<dbReference type="Gene3D" id="1.10.437.10">
    <property type="entry name" value="Blc2-like"/>
    <property type="match status" value="1"/>
</dbReference>
<dbReference type="PANTHER" id="PTHR35447">
    <property type="entry name" value="BH3-INTERACTING DOMAIN DEATH AGONIST"/>
    <property type="match status" value="1"/>
</dbReference>
<sequence>MDFNRNDRFPDTSLVLLSFLKQKGCQNSQLQRELVYLDEQLNLPTNHNYIESDEEIQADGHSFSVSYRELLHEFQNQVQPQLPVNAEEAQAAREMAAELIRIADLLEHRVLSQAADSLTKKLCSSQEQASAPKANTAAMATRAAPPYSSTGRSEDSGCGTDFICTSGGVRTGRSWTREEVFRSTSGSISCSRVAWTTSGSRSDGGDDCGSTGAGTG</sequence>
<proteinExistence type="predicted"/>
<evidence type="ECO:0000256" key="2">
    <source>
        <dbReference type="ARBA" id="ARBA00004496"/>
    </source>
</evidence>
<keyword evidence="8" id="KW-0472">Membrane</keyword>
<keyword evidence="11" id="KW-1185">Reference proteome</keyword>
<evidence type="ECO:0000256" key="3">
    <source>
        <dbReference type="ARBA" id="ARBA00015802"/>
    </source>
</evidence>
<dbReference type="InterPro" id="IPR036834">
    <property type="entry name" value="Bcl-2-like_sf"/>
</dbReference>
<protein>
    <recommendedName>
        <fullName evidence="3">BH3-interacting domain death agonist</fullName>
    </recommendedName>
</protein>
<evidence type="ECO:0000256" key="7">
    <source>
        <dbReference type="ARBA" id="ARBA00023128"/>
    </source>
</evidence>
<keyword evidence="5" id="KW-0053">Apoptosis</keyword>
<evidence type="ECO:0000256" key="8">
    <source>
        <dbReference type="ARBA" id="ARBA00023136"/>
    </source>
</evidence>
<dbReference type="GO" id="GO:2001238">
    <property type="term" value="P:positive regulation of extrinsic apoptotic signaling pathway"/>
    <property type="evidence" value="ECO:0007669"/>
    <property type="project" value="TreeGrafter"/>
</dbReference>
<dbReference type="GO" id="GO:2001244">
    <property type="term" value="P:positive regulation of intrinsic apoptotic signaling pathway"/>
    <property type="evidence" value="ECO:0007669"/>
    <property type="project" value="TreeGrafter"/>
</dbReference>